<dbReference type="Proteomes" id="UP001216595">
    <property type="component" value="Unassembled WGS sequence"/>
</dbReference>
<evidence type="ECO:0000256" key="3">
    <source>
        <dbReference type="SAM" id="Phobius"/>
    </source>
</evidence>
<sequence length="302" mass="33921">MSDENSQRKAVQSLKTPAGKSKRGVLSRRLMLTGVAGAAVGGAGLFARQVLTAEPNKLSLADYRMTFSEEFDSPGFSIENFMTRWYPHTPWWGDFGDAAFSDPVPGFPFTAHEGHLRIEARKDSAGKWRSGLISSIDRDGKGFAQQYGYFEMRAKLPPGPGVWPAFWLNSSMSRDNPDPAVEIDVLEYYGQFPKDIHSTVIIWPKGGVKASAEAHIHKVPDMRLSESFHNYGVSVEPDWIIMYFDGQETWRTPTPDQHKYPLMVLCNLALGSGWPIDQTINPSYMYIDHIRVYERIVPSNAT</sequence>
<dbReference type="CDD" id="cd08023">
    <property type="entry name" value="GH16_laminarinase_like"/>
    <property type="match status" value="1"/>
</dbReference>
<dbReference type="InterPro" id="IPR000757">
    <property type="entry name" value="Beta-glucanase-like"/>
</dbReference>
<evidence type="ECO:0000256" key="2">
    <source>
        <dbReference type="SAM" id="MobiDB-lite"/>
    </source>
</evidence>
<dbReference type="InterPro" id="IPR013320">
    <property type="entry name" value="ConA-like_dom_sf"/>
</dbReference>
<dbReference type="PANTHER" id="PTHR10963:SF55">
    <property type="entry name" value="GLYCOSIDE HYDROLASE FAMILY 16 PROTEIN"/>
    <property type="match status" value="1"/>
</dbReference>
<keyword evidence="3" id="KW-0472">Membrane</keyword>
<dbReference type="Pfam" id="PF00722">
    <property type="entry name" value="Glyco_hydro_16"/>
    <property type="match status" value="1"/>
</dbReference>
<name>A0ABT5I9F9_9CAUL</name>
<dbReference type="SUPFAM" id="SSF49899">
    <property type="entry name" value="Concanavalin A-like lectins/glucanases"/>
    <property type="match status" value="1"/>
</dbReference>
<dbReference type="PROSITE" id="PS51762">
    <property type="entry name" value="GH16_2"/>
    <property type="match status" value="1"/>
</dbReference>
<keyword evidence="5" id="KW-0378">Hydrolase</keyword>
<evidence type="ECO:0000256" key="1">
    <source>
        <dbReference type="ARBA" id="ARBA00006865"/>
    </source>
</evidence>
<evidence type="ECO:0000313" key="6">
    <source>
        <dbReference type="Proteomes" id="UP001216595"/>
    </source>
</evidence>
<comment type="caution">
    <text evidence="5">The sequence shown here is derived from an EMBL/GenBank/DDBJ whole genome shotgun (WGS) entry which is preliminary data.</text>
</comment>
<dbReference type="Gene3D" id="2.60.120.200">
    <property type="match status" value="1"/>
</dbReference>
<dbReference type="InterPro" id="IPR050546">
    <property type="entry name" value="Glycosyl_Hydrlase_16"/>
</dbReference>
<dbReference type="RefSeq" id="WP_272739530.1">
    <property type="nucleotide sequence ID" value="NZ_JAQQKW010000001.1"/>
</dbReference>
<evidence type="ECO:0000313" key="5">
    <source>
        <dbReference type="EMBL" id="MDC7692753.1"/>
    </source>
</evidence>
<dbReference type="PANTHER" id="PTHR10963">
    <property type="entry name" value="GLYCOSYL HYDROLASE-RELATED"/>
    <property type="match status" value="1"/>
</dbReference>
<accession>A0ABT5I9F9</accession>
<feature type="transmembrane region" description="Helical" evidence="3">
    <location>
        <begin position="30"/>
        <end position="51"/>
    </location>
</feature>
<gene>
    <name evidence="5" type="ORF">PQU94_00495</name>
</gene>
<evidence type="ECO:0000259" key="4">
    <source>
        <dbReference type="PROSITE" id="PS51762"/>
    </source>
</evidence>
<dbReference type="EMBL" id="JAQQKW010000001">
    <property type="protein sequence ID" value="MDC7692753.1"/>
    <property type="molecule type" value="Genomic_DNA"/>
</dbReference>
<keyword evidence="6" id="KW-1185">Reference proteome</keyword>
<feature type="domain" description="GH16" evidence="4">
    <location>
        <begin position="79"/>
        <end position="298"/>
    </location>
</feature>
<reference evidence="5 6" key="1">
    <citation type="submission" date="2023-01" db="EMBL/GenBank/DDBJ databases">
        <title>Novel species of the genus Asticcacaulis isolated from rivers.</title>
        <authorList>
            <person name="Lu H."/>
        </authorList>
    </citation>
    <scope>NUCLEOTIDE SEQUENCE [LARGE SCALE GENOMIC DNA]</scope>
    <source>
        <strain evidence="5 6">DXS10W</strain>
    </source>
</reference>
<proteinExistence type="inferred from homology"/>
<feature type="region of interest" description="Disordered" evidence="2">
    <location>
        <begin position="1"/>
        <end position="22"/>
    </location>
</feature>
<protein>
    <submittedName>
        <fullName evidence="5">Glycoside hydrolase family 16 protein</fullName>
    </submittedName>
</protein>
<dbReference type="GO" id="GO:0016787">
    <property type="term" value="F:hydrolase activity"/>
    <property type="evidence" value="ECO:0007669"/>
    <property type="project" value="UniProtKB-KW"/>
</dbReference>
<keyword evidence="3" id="KW-0812">Transmembrane</keyword>
<keyword evidence="3" id="KW-1133">Transmembrane helix</keyword>
<organism evidence="5 6">
    <name type="scientific">Asticcacaulis currens</name>
    <dbReference type="NCBI Taxonomy" id="2984210"/>
    <lineage>
        <taxon>Bacteria</taxon>
        <taxon>Pseudomonadati</taxon>
        <taxon>Pseudomonadota</taxon>
        <taxon>Alphaproteobacteria</taxon>
        <taxon>Caulobacterales</taxon>
        <taxon>Caulobacteraceae</taxon>
        <taxon>Asticcacaulis</taxon>
    </lineage>
</organism>
<comment type="similarity">
    <text evidence="1">Belongs to the glycosyl hydrolase 16 family.</text>
</comment>